<protein>
    <recommendedName>
        <fullName evidence="2">HECT-type E3 ubiquitin transferase</fullName>
        <ecNumber evidence="2">2.3.2.26</ecNumber>
    </recommendedName>
</protein>
<feature type="active site" description="Glycyl thioester intermediate" evidence="5">
    <location>
        <position position="1214"/>
    </location>
</feature>
<dbReference type="PANTHER" id="PTHR45700">
    <property type="entry name" value="UBIQUITIN-PROTEIN LIGASE E3C"/>
    <property type="match status" value="1"/>
</dbReference>
<keyword evidence="4 5" id="KW-0833">Ubl conjugation pathway</keyword>
<dbReference type="Gene3D" id="3.30.2160.10">
    <property type="entry name" value="Hect, E3 ligase catalytic domain"/>
    <property type="match status" value="1"/>
</dbReference>
<dbReference type="InterPro" id="IPR042556">
    <property type="entry name" value="AZUL_sf"/>
</dbReference>
<evidence type="ECO:0000256" key="1">
    <source>
        <dbReference type="ARBA" id="ARBA00000885"/>
    </source>
</evidence>
<evidence type="ECO:0000256" key="2">
    <source>
        <dbReference type="ARBA" id="ARBA00012485"/>
    </source>
</evidence>
<evidence type="ECO:0000256" key="6">
    <source>
        <dbReference type="SAM" id="MobiDB-lite"/>
    </source>
</evidence>
<dbReference type="InterPro" id="IPR044611">
    <property type="entry name" value="E3A/B/C-like"/>
</dbReference>
<feature type="compositionally biased region" description="Basic residues" evidence="6">
    <location>
        <begin position="185"/>
        <end position="196"/>
    </location>
</feature>
<dbReference type="SUPFAM" id="SSF56204">
    <property type="entry name" value="Hect, E3 ligase catalytic domain"/>
    <property type="match status" value="1"/>
</dbReference>
<dbReference type="Pfam" id="PF00632">
    <property type="entry name" value="HECT"/>
    <property type="match status" value="1"/>
</dbReference>
<evidence type="ECO:0000259" key="7">
    <source>
        <dbReference type="PROSITE" id="PS50237"/>
    </source>
</evidence>
<feature type="region of interest" description="Disordered" evidence="6">
    <location>
        <begin position="168"/>
        <end position="212"/>
    </location>
</feature>
<dbReference type="Gene3D" id="6.10.130.10">
    <property type="entry name" value="Ubiquitin-protein ligase E3A, N-terminal zinc-binding domain (AZUL)"/>
    <property type="match status" value="1"/>
</dbReference>
<evidence type="ECO:0000256" key="4">
    <source>
        <dbReference type="ARBA" id="ARBA00022786"/>
    </source>
</evidence>
<dbReference type="PANTHER" id="PTHR45700:SF8">
    <property type="entry name" value="HECT-TYPE E3 UBIQUITIN TRANSFERASE"/>
    <property type="match status" value="1"/>
</dbReference>
<dbReference type="SMART" id="SM00119">
    <property type="entry name" value="HECTc"/>
    <property type="match status" value="1"/>
</dbReference>
<evidence type="ECO:0000313" key="9">
    <source>
        <dbReference type="Proteomes" id="UP001175261"/>
    </source>
</evidence>
<dbReference type="EMBL" id="JAPDFR010000007">
    <property type="protein sequence ID" value="KAK0384764.1"/>
    <property type="molecule type" value="Genomic_DNA"/>
</dbReference>
<dbReference type="Gene3D" id="3.30.2410.10">
    <property type="entry name" value="Hect, E3 ligase catalytic domain"/>
    <property type="match status" value="1"/>
</dbReference>
<comment type="caution">
    <text evidence="8">The sequence shown here is derived from an EMBL/GenBank/DDBJ whole genome shotgun (WGS) entry which is preliminary data.</text>
</comment>
<dbReference type="GO" id="GO:0061630">
    <property type="term" value="F:ubiquitin protein ligase activity"/>
    <property type="evidence" value="ECO:0007669"/>
    <property type="project" value="UniProtKB-EC"/>
</dbReference>
<keyword evidence="3" id="KW-0808">Transferase</keyword>
<accession>A0AA39GD55</accession>
<dbReference type="AlphaFoldDB" id="A0AA39GD55"/>
<gene>
    <name evidence="8" type="ORF">NLU13_7242</name>
</gene>
<evidence type="ECO:0000256" key="3">
    <source>
        <dbReference type="ARBA" id="ARBA00022679"/>
    </source>
</evidence>
<proteinExistence type="predicted"/>
<dbReference type="Gene3D" id="3.90.1750.10">
    <property type="entry name" value="Hect, E3 ligase catalytic domains"/>
    <property type="match status" value="1"/>
</dbReference>
<dbReference type="InterPro" id="IPR032353">
    <property type="entry name" value="AZUL"/>
</dbReference>
<dbReference type="FunFam" id="3.30.2410.10:FF:000003">
    <property type="entry name" value="probable E3 ubiquitin-protein ligase HERC4 isoform X1"/>
    <property type="match status" value="1"/>
</dbReference>
<sequence length="1246" mass="140388">MSVTVGLPDAIGLDFFCDSHHLVNALWREAPFTRLPPDAPAELKHYVEEIRDPRRSYSVHRASRRHDFQELVARFVIQLRRGCGDRSCDVSSCFTCRSRVAGTKPIRRYSATSARILAVYMAGCENPYDHLCPCLRNSNPTAADAKPESKQQPCSPLLPVDIARRKVRAEAHHGERASGANKLKIQVHRPSTRRQASHCQARSGDQEPTFAKQKLPKSYISISDQPVTRDYRSFAAATFETVAFKMVQWLTPGGIHALSAAVSGLLNLQYDDSGLGGLDVSQLNLPQSAMASQRPASIYTSLQSDSRATGHVAYSTQPGMTEANHAQNFRNGVGYISKAERRRSTGSMMLSRTIDGGLNSKFCRYERREDRNHHAIIEGEVSVGHRGCCAPEEPLHHPPHSPCSNSQLTLREAGSLHHRATETNVPDPEQSRDRERIEPQTLRCLNPTIVEFICDVYTEDGTTDRQHPFTSDATNYGPASAVSDLRLIRLSGDQSYRHALSWKRFNDQAIFSVLSDPRALLSSFTRDGKLFDSQTLWYCMVRLTRVTPDLVFHSLWIAAKDLLNAPEDLHRKPDNKPIYQQGHPPLTQLDAGNLMAICFHALVAAVPVVADSRTLYELSRIRASGQTWSVSAGAKQNQSLSLEYDDVFSCDLALRLARRLFLAIAAGRRYADLRERRGQSSMQGGRDALLQPLLVQLDFMNNEPSTFLEFTPADRLLHETRVPTLLLDWARAVLMTGWEGQPYFPEDSAFGGAMAFISTMYQRRNSLLLGDIQFRVDYFSERLDSVAIPVSWASPRSPSGVGHILDYPFLFTSDTLVSFFRSINFARMSKTYEESSSLQSRMEAIVRPGSLITNPHHKFVLQDLLRTASAKYLILDIGRKTVLRDAFDQLWRREQRELLRPLKVHLGEDAGEEGFDSGGVQQEFFRMAVSDSLDPVYGAFSVDERTRMAWFVPGSIVELWRFELMGVLVSLALFNGLTLPVTFPRALYRKLLGCPVTELHHIADGWPDLVSGLTALLEWDESNGPVEDVFARTYDFSVSAFDRYVSRDMKQPNQIWPSPISSSSLPETTEEGPLVTNENRVEYVNDYIRYLTDVSIRPQFEAFEKGFRRCLCPKSLKLLSPSILQSLVEGIQDIDILELRRNTRYVGWDASHRTVKDFWSIVKKYDLDMRRRLLEFVTASGRVPVGGMRNMQFVIQKNGEEEGDKGRLPTAYTCYGTLLLPEYADKDILKERLGMALDNAQGFGFA</sequence>
<dbReference type="Pfam" id="PF16558">
    <property type="entry name" value="AZUL"/>
    <property type="match status" value="1"/>
</dbReference>
<dbReference type="InterPro" id="IPR000569">
    <property type="entry name" value="HECT_dom"/>
</dbReference>
<reference evidence="8" key="1">
    <citation type="submission" date="2022-10" db="EMBL/GenBank/DDBJ databases">
        <title>Determination and structural analysis of whole genome sequence of Sarocladium strictum F4-1.</title>
        <authorList>
            <person name="Hu L."/>
            <person name="Jiang Y."/>
        </authorList>
    </citation>
    <scope>NUCLEOTIDE SEQUENCE</scope>
    <source>
        <strain evidence="8">F4-1</strain>
    </source>
</reference>
<feature type="domain" description="HECT" evidence="7">
    <location>
        <begin position="894"/>
        <end position="1246"/>
    </location>
</feature>
<evidence type="ECO:0000313" key="8">
    <source>
        <dbReference type="EMBL" id="KAK0384764.1"/>
    </source>
</evidence>
<evidence type="ECO:0000256" key="5">
    <source>
        <dbReference type="PROSITE-ProRule" id="PRU00104"/>
    </source>
</evidence>
<dbReference type="GO" id="GO:0000209">
    <property type="term" value="P:protein polyubiquitination"/>
    <property type="evidence" value="ECO:0007669"/>
    <property type="project" value="InterPro"/>
</dbReference>
<keyword evidence="9" id="KW-1185">Reference proteome</keyword>
<name>A0AA39GD55_SARSR</name>
<dbReference type="InterPro" id="IPR035983">
    <property type="entry name" value="Hect_E3_ubiquitin_ligase"/>
</dbReference>
<organism evidence="8 9">
    <name type="scientific">Sarocladium strictum</name>
    <name type="common">Black bundle disease fungus</name>
    <name type="synonym">Acremonium strictum</name>
    <dbReference type="NCBI Taxonomy" id="5046"/>
    <lineage>
        <taxon>Eukaryota</taxon>
        <taxon>Fungi</taxon>
        <taxon>Dikarya</taxon>
        <taxon>Ascomycota</taxon>
        <taxon>Pezizomycotina</taxon>
        <taxon>Sordariomycetes</taxon>
        <taxon>Hypocreomycetidae</taxon>
        <taxon>Hypocreales</taxon>
        <taxon>Sarocladiaceae</taxon>
        <taxon>Sarocladium</taxon>
    </lineage>
</organism>
<dbReference type="PROSITE" id="PS50237">
    <property type="entry name" value="HECT"/>
    <property type="match status" value="1"/>
</dbReference>
<feature type="region of interest" description="Disordered" evidence="6">
    <location>
        <begin position="418"/>
        <end position="438"/>
    </location>
</feature>
<feature type="compositionally biased region" description="Basic and acidic residues" evidence="6">
    <location>
        <begin position="429"/>
        <end position="438"/>
    </location>
</feature>
<dbReference type="Proteomes" id="UP001175261">
    <property type="component" value="Unassembled WGS sequence"/>
</dbReference>
<dbReference type="EC" id="2.3.2.26" evidence="2"/>
<comment type="catalytic activity">
    <reaction evidence="1">
        <text>S-ubiquitinyl-[E2 ubiquitin-conjugating enzyme]-L-cysteine + [acceptor protein]-L-lysine = [E2 ubiquitin-conjugating enzyme]-L-cysteine + N(6)-ubiquitinyl-[acceptor protein]-L-lysine.</text>
        <dbReference type="EC" id="2.3.2.26"/>
    </reaction>
</comment>